<evidence type="ECO:0000256" key="1">
    <source>
        <dbReference type="ARBA" id="ARBA00022630"/>
    </source>
</evidence>
<dbReference type="Gene3D" id="1.20.140.10">
    <property type="entry name" value="Butyryl-CoA Dehydrogenase, subunit A, domain 3"/>
    <property type="match status" value="1"/>
</dbReference>
<dbReference type="GO" id="GO:0016627">
    <property type="term" value="F:oxidoreductase activity, acting on the CH-CH group of donors"/>
    <property type="evidence" value="ECO:0007669"/>
    <property type="project" value="InterPro"/>
</dbReference>
<keyword evidence="7" id="KW-0503">Monooxygenase</keyword>
<dbReference type="EMBL" id="LDYG01000046">
    <property type="protein sequence ID" value="KUP04919.1"/>
    <property type="molecule type" value="Genomic_DNA"/>
</dbReference>
<dbReference type="InterPro" id="IPR036250">
    <property type="entry name" value="AcylCo_DH-like_C"/>
</dbReference>
<dbReference type="InterPro" id="IPR046373">
    <property type="entry name" value="Acyl-CoA_Oxase/DH_mid-dom_sf"/>
</dbReference>
<dbReference type="InterPro" id="IPR009100">
    <property type="entry name" value="AcylCoA_DH/oxidase_NM_dom_sf"/>
</dbReference>
<dbReference type="SUPFAM" id="SSF56645">
    <property type="entry name" value="Acyl-CoA dehydrogenase NM domain-like"/>
    <property type="match status" value="1"/>
</dbReference>
<dbReference type="Gene3D" id="2.40.110.10">
    <property type="entry name" value="Butyryl-CoA Dehydrogenase, subunit A, domain 2"/>
    <property type="match status" value="1"/>
</dbReference>
<dbReference type="PANTHER" id="PTHR36117">
    <property type="entry name" value="4-HYDROXYPHENYLACETATE 3-MONOOXYGENASE-RELATED"/>
    <property type="match status" value="1"/>
</dbReference>
<organism evidence="7 8">
    <name type="scientific">Bacillus coahuilensis p1.1.43</name>
    <dbReference type="NCBI Taxonomy" id="1150625"/>
    <lineage>
        <taxon>Bacteria</taxon>
        <taxon>Bacillati</taxon>
        <taxon>Bacillota</taxon>
        <taxon>Bacilli</taxon>
        <taxon>Bacillales</taxon>
        <taxon>Bacillaceae</taxon>
        <taxon>Bacillus</taxon>
    </lineage>
</organism>
<keyword evidence="8" id="KW-1185">Reference proteome</keyword>
<keyword evidence="1" id="KW-0285">Flavoprotein</keyword>
<dbReference type="OrthoDB" id="9785230at2"/>
<sequence length="479" mass="54983">MPIISGEDFIRRIGAMKPTIWLNGQKVKERLPDHPEFNGILNSQRLLYDIQNKPELKDIMTFQSETTGDIIGTSYLIPRNKEDLVKRRHMIQTWAKETGGLMGRSPDYMNTALTAFASSAHLLEGKEGCFPERLQAFYENARQRDLSFTHTFINPQNNRSTLAYLDENTLNARIVDRTSEGIMVRGAKLLATQGGITDELLVFSTPSTRDISEAYMFSIPTDTKGLSFVCRQSFLTSQSSYNSPLASRLEEMDSIIIFDSVVVPWERVFIYDNPYAVSDLYRDSAFIPLNLHQAVSRQIIKLELLIGVAESLVRSLAIAEYHHVQEKIASMIKGLRTAQALLFYAEEKGEEQDGVYLPHRDTLYMAVNLFQEHYPKYTEMVQHLGASGMISIPSEEDFQSQMGNDLRYYLQANSLNGEERVALFRLAWELTMSSFGTRQTQFERFFFGDPVRVTQTIYQTYSFEEEMELVKKFLRDEEQ</sequence>
<protein>
    <submittedName>
        <fullName evidence="7">4-hydroxyphenylacetate 3-monooxygenase</fullName>
    </submittedName>
</protein>
<dbReference type="AlphaFoldDB" id="A0A147K5L9"/>
<dbReference type="GO" id="GO:0004497">
    <property type="term" value="F:monooxygenase activity"/>
    <property type="evidence" value="ECO:0007669"/>
    <property type="project" value="UniProtKB-KW"/>
</dbReference>
<evidence type="ECO:0000259" key="6">
    <source>
        <dbReference type="Pfam" id="PF11794"/>
    </source>
</evidence>
<proteinExistence type="predicted"/>
<dbReference type="Pfam" id="PF11794">
    <property type="entry name" value="HpaB_N"/>
    <property type="match status" value="1"/>
</dbReference>
<feature type="binding site" evidence="4">
    <location>
        <position position="192"/>
    </location>
    <ligand>
        <name>FAD</name>
        <dbReference type="ChEBI" id="CHEBI:57692"/>
    </ligand>
</feature>
<dbReference type="PANTHER" id="PTHR36117:SF3">
    <property type="entry name" value="4-HYDROXYPHENYLACETATE 3-MONOOXYGENASE-RELATED"/>
    <property type="match status" value="1"/>
</dbReference>
<dbReference type="Gene3D" id="1.10.3140.10">
    <property type="entry name" value="4-hydroxybutyryl-coa dehydratase, domain 1"/>
    <property type="match status" value="1"/>
</dbReference>
<reference evidence="7 8" key="1">
    <citation type="journal article" date="2016" name="Front. Microbiol.">
        <title>Microevolution Analysis of Bacillus coahuilensis Unveils Differences in Phosphorus Acquisition Strategies and Their Regulation.</title>
        <authorList>
            <person name="Gomez-Lunar Z."/>
            <person name="Hernandez-Gonzalez I."/>
            <person name="Rodriguez-Torres M.D."/>
            <person name="Souza V."/>
            <person name="Olmedo-Alvarez G."/>
        </authorList>
    </citation>
    <scope>NUCLEOTIDE SEQUENCE [LARGE SCALE GENOMIC DNA]</scope>
    <source>
        <strain evidence="8">p1.1.43</strain>
    </source>
</reference>
<gene>
    <name evidence="7" type="ORF">Q75_13885</name>
</gene>
<dbReference type="RefSeq" id="WP_059351705.1">
    <property type="nucleotide sequence ID" value="NZ_LDYG01000046.1"/>
</dbReference>
<feature type="domain" description="HpaB/PvcC/4-BUDH N-terminal" evidence="6">
    <location>
        <begin position="6"/>
        <end position="270"/>
    </location>
</feature>
<dbReference type="SUPFAM" id="SSF47203">
    <property type="entry name" value="Acyl-CoA dehydrogenase C-terminal domain-like"/>
    <property type="match status" value="1"/>
</dbReference>
<evidence type="ECO:0000259" key="5">
    <source>
        <dbReference type="Pfam" id="PF03241"/>
    </source>
</evidence>
<keyword evidence="3" id="KW-0560">Oxidoreductase</keyword>
<name>A0A147K5L9_9BACI</name>
<dbReference type="STRING" id="1150625.Q75_13885"/>
<dbReference type="InterPro" id="IPR024674">
    <property type="entry name" value="HpaB/PvcC/4-BUDH_N"/>
</dbReference>
<evidence type="ECO:0000313" key="8">
    <source>
        <dbReference type="Proteomes" id="UP000074108"/>
    </source>
</evidence>
<feature type="binding site" evidence="4">
    <location>
        <begin position="449"/>
        <end position="452"/>
    </location>
    <ligand>
        <name>FAD</name>
        <dbReference type="ChEBI" id="CHEBI:57692"/>
    </ligand>
</feature>
<feature type="domain" description="HpaB/PvcC/4-BUDH C-terminal" evidence="5">
    <location>
        <begin position="278"/>
        <end position="474"/>
    </location>
</feature>
<dbReference type="InterPro" id="IPR004925">
    <property type="entry name" value="HpaB/PvcC/4-BUDH"/>
</dbReference>
<evidence type="ECO:0000256" key="3">
    <source>
        <dbReference type="ARBA" id="ARBA00023002"/>
    </source>
</evidence>
<dbReference type="Pfam" id="PF03241">
    <property type="entry name" value="HpaB"/>
    <property type="match status" value="1"/>
</dbReference>
<accession>A0A147K5L9</accession>
<feature type="binding site" evidence="4">
    <location>
        <begin position="156"/>
        <end position="159"/>
    </location>
    <ligand>
        <name>FAD</name>
        <dbReference type="ChEBI" id="CHEBI:57692"/>
    </ligand>
</feature>
<evidence type="ECO:0000256" key="4">
    <source>
        <dbReference type="PIRSR" id="PIRSR000331-2"/>
    </source>
</evidence>
<dbReference type="PATRIC" id="fig|1150625.3.peg.2915"/>
<dbReference type="InterPro" id="IPR024719">
    <property type="entry name" value="HpaB/PvcC/4-BUDH_C"/>
</dbReference>
<keyword evidence="2 4" id="KW-0274">FAD</keyword>
<evidence type="ECO:0000313" key="7">
    <source>
        <dbReference type="EMBL" id="KUP04919.1"/>
    </source>
</evidence>
<dbReference type="PIRSF" id="PIRSF000331">
    <property type="entry name" value="HpaA_HpaB"/>
    <property type="match status" value="1"/>
</dbReference>
<evidence type="ECO:0000256" key="2">
    <source>
        <dbReference type="ARBA" id="ARBA00022827"/>
    </source>
</evidence>
<comment type="caution">
    <text evidence="7">The sequence shown here is derived from an EMBL/GenBank/DDBJ whole genome shotgun (WGS) entry which is preliminary data.</text>
</comment>
<dbReference type="Proteomes" id="UP000074108">
    <property type="component" value="Unassembled WGS sequence"/>
</dbReference>